<accession>A0A9K3DBG0</accession>
<proteinExistence type="predicted"/>
<dbReference type="Proteomes" id="UP000265618">
    <property type="component" value="Unassembled WGS sequence"/>
</dbReference>
<name>A0A9K3DBG0_9EUKA</name>
<evidence type="ECO:0000313" key="2">
    <source>
        <dbReference type="Proteomes" id="UP000265618"/>
    </source>
</evidence>
<feature type="non-terminal residue" evidence="1">
    <location>
        <position position="1"/>
    </location>
</feature>
<keyword evidence="2" id="KW-1185">Reference proteome</keyword>
<protein>
    <submittedName>
        <fullName evidence="1">Uncharacterized protein</fullName>
    </submittedName>
</protein>
<gene>
    <name evidence="1" type="ORF">KIPB_013711</name>
</gene>
<evidence type="ECO:0000313" key="1">
    <source>
        <dbReference type="EMBL" id="GIQ90788.1"/>
    </source>
</evidence>
<organism evidence="1 2">
    <name type="scientific">Kipferlia bialata</name>
    <dbReference type="NCBI Taxonomy" id="797122"/>
    <lineage>
        <taxon>Eukaryota</taxon>
        <taxon>Metamonada</taxon>
        <taxon>Carpediemonas-like organisms</taxon>
        <taxon>Kipferlia</taxon>
    </lineage>
</organism>
<comment type="caution">
    <text evidence="1">The sequence shown here is derived from an EMBL/GenBank/DDBJ whole genome shotgun (WGS) entry which is preliminary data.</text>
</comment>
<dbReference type="EMBL" id="BDIP01006658">
    <property type="protein sequence ID" value="GIQ90788.1"/>
    <property type="molecule type" value="Genomic_DNA"/>
</dbReference>
<reference evidence="1 2" key="1">
    <citation type="journal article" date="2018" name="PLoS ONE">
        <title>The draft genome of Kipferlia bialata reveals reductive genome evolution in fornicate parasites.</title>
        <authorList>
            <person name="Tanifuji G."/>
            <person name="Takabayashi S."/>
            <person name="Kume K."/>
            <person name="Takagi M."/>
            <person name="Nakayama T."/>
            <person name="Kamikawa R."/>
            <person name="Inagaki Y."/>
            <person name="Hashimoto T."/>
        </authorList>
    </citation>
    <scope>NUCLEOTIDE SEQUENCE [LARGE SCALE GENOMIC DNA]</scope>
    <source>
        <strain evidence="1">NY0173</strain>
    </source>
</reference>
<dbReference type="AlphaFoldDB" id="A0A9K3DBG0"/>
<sequence length="147" mass="15806">MSHVSKELYTQRWAFEEYKRRVESFPLGPVRPFLKTVGLHLVSHLVSHPSLTPSKGVKVVSICDQVVGDVIGVQKSAYNSYLMHLSLPTVLSLCTAKGISPLPFSLKAGVLKMNPSVCASPAFRALLPSLATTPPSPAETLSPGPVL</sequence>